<dbReference type="InterPro" id="IPR040079">
    <property type="entry name" value="Glutathione_S-Trfase"/>
</dbReference>
<accession>A0A952FLY0</accession>
<feature type="domain" description="GST C-terminal" evidence="5">
    <location>
        <begin position="93"/>
        <end position="214"/>
    </location>
</feature>
<gene>
    <name evidence="6" type="ORF">JF625_20475</name>
</gene>
<evidence type="ECO:0000256" key="2">
    <source>
        <dbReference type="ARBA" id="ARBA00022679"/>
    </source>
</evidence>
<dbReference type="EMBL" id="JAEKLZ010000282">
    <property type="protein sequence ID" value="MBW8727513.1"/>
    <property type="molecule type" value="Genomic_DNA"/>
</dbReference>
<dbReference type="FunFam" id="3.40.30.10:FF:000039">
    <property type="entry name" value="Glutathione S-transferase domain"/>
    <property type="match status" value="1"/>
</dbReference>
<dbReference type="AlphaFoldDB" id="A0A952FLY0"/>
<keyword evidence="2" id="KW-0808">Transferase</keyword>
<dbReference type="InterPro" id="IPR004045">
    <property type="entry name" value="Glutathione_S-Trfase_N"/>
</dbReference>
<dbReference type="SFLD" id="SFLDS00019">
    <property type="entry name" value="Glutathione_Transferase_(cytos"/>
    <property type="match status" value="1"/>
</dbReference>
<evidence type="ECO:0000256" key="1">
    <source>
        <dbReference type="ARBA" id="ARBA00007409"/>
    </source>
</evidence>
<protein>
    <submittedName>
        <fullName evidence="6">Glutathione S-transferase family protein</fullName>
    </submittedName>
</protein>
<dbReference type="PROSITE" id="PS50405">
    <property type="entry name" value="GST_CTER"/>
    <property type="match status" value="1"/>
</dbReference>
<dbReference type="CDD" id="cd03047">
    <property type="entry name" value="GST_N_2"/>
    <property type="match status" value="1"/>
</dbReference>
<dbReference type="InterPro" id="IPR036282">
    <property type="entry name" value="Glutathione-S-Trfase_C_sf"/>
</dbReference>
<dbReference type="InterPro" id="IPR004046">
    <property type="entry name" value="GST_C"/>
</dbReference>
<dbReference type="SFLD" id="SFLDG01150">
    <property type="entry name" value="Main.1:_Beta-like"/>
    <property type="match status" value="1"/>
</dbReference>
<evidence type="ECO:0000256" key="3">
    <source>
        <dbReference type="RuleBase" id="RU003494"/>
    </source>
</evidence>
<evidence type="ECO:0000259" key="5">
    <source>
        <dbReference type="PROSITE" id="PS50405"/>
    </source>
</evidence>
<dbReference type="InterPro" id="IPR036249">
    <property type="entry name" value="Thioredoxin-like_sf"/>
</dbReference>
<sequence>MSSPSPQLRLWGRVNSVNVQKVLWCLQELDLPYERIDAGMQFGLNTEPAYLAMNPNGKVPLLADGDYVLWESNAIIRYLARQYGEGGTLYPPDPKIRGGIDRWLDWSLSTLQPAERPVFWGLVRTPPAERDMAAIREAADAVAALWGIVDRHLAGRRFLEGEVFTLADIVLGAYARRWFGIEGMAKPELPQLQRWHARLAEREGYRRFVAPPLT</sequence>
<evidence type="ECO:0000313" key="7">
    <source>
        <dbReference type="Proteomes" id="UP000700706"/>
    </source>
</evidence>
<dbReference type="PANTHER" id="PTHR44051">
    <property type="entry name" value="GLUTATHIONE S-TRANSFERASE-RELATED"/>
    <property type="match status" value="1"/>
</dbReference>
<comment type="caution">
    <text evidence="6">The sequence shown here is derived from an EMBL/GenBank/DDBJ whole genome shotgun (WGS) entry which is preliminary data.</text>
</comment>
<evidence type="ECO:0000259" key="4">
    <source>
        <dbReference type="PROSITE" id="PS50404"/>
    </source>
</evidence>
<proteinExistence type="inferred from homology"/>
<dbReference type="InterPro" id="IPR010987">
    <property type="entry name" value="Glutathione-S-Trfase_C-like"/>
</dbReference>
<dbReference type="Pfam" id="PF02798">
    <property type="entry name" value="GST_N"/>
    <property type="match status" value="1"/>
</dbReference>
<dbReference type="Gene3D" id="1.20.1050.10">
    <property type="match status" value="1"/>
</dbReference>
<dbReference type="GO" id="GO:0016740">
    <property type="term" value="F:transferase activity"/>
    <property type="evidence" value="ECO:0007669"/>
    <property type="project" value="UniProtKB-KW"/>
</dbReference>
<dbReference type="Proteomes" id="UP000700706">
    <property type="component" value="Unassembled WGS sequence"/>
</dbReference>
<dbReference type="Gene3D" id="3.40.30.10">
    <property type="entry name" value="Glutaredoxin"/>
    <property type="match status" value="1"/>
</dbReference>
<reference evidence="6" key="1">
    <citation type="submission" date="2020-06" db="EMBL/GenBank/DDBJ databases">
        <title>Stable isotope informed genome-resolved metagenomics uncovers potential trophic interactions in rhizosphere soil.</title>
        <authorList>
            <person name="Starr E.P."/>
            <person name="Shi S."/>
            <person name="Blazewicz S.J."/>
            <person name="Koch B.J."/>
            <person name="Probst A.J."/>
            <person name="Hungate B.A."/>
            <person name="Pett-Ridge J."/>
            <person name="Firestone M.K."/>
            <person name="Banfield J.F."/>
        </authorList>
    </citation>
    <scope>NUCLEOTIDE SEQUENCE</scope>
    <source>
        <strain evidence="6">YM_69_17</strain>
    </source>
</reference>
<dbReference type="Pfam" id="PF00043">
    <property type="entry name" value="GST_C"/>
    <property type="match status" value="1"/>
</dbReference>
<name>A0A952FLY0_9PROT</name>
<dbReference type="SUPFAM" id="SSF52833">
    <property type="entry name" value="Thioredoxin-like"/>
    <property type="match status" value="1"/>
</dbReference>
<dbReference type="PROSITE" id="PS50404">
    <property type="entry name" value="GST_NTER"/>
    <property type="match status" value="1"/>
</dbReference>
<comment type="similarity">
    <text evidence="1 3">Belongs to the GST superfamily.</text>
</comment>
<dbReference type="SUPFAM" id="SSF47616">
    <property type="entry name" value="GST C-terminal domain-like"/>
    <property type="match status" value="1"/>
</dbReference>
<feature type="domain" description="GST N-terminal" evidence="4">
    <location>
        <begin position="6"/>
        <end position="87"/>
    </location>
</feature>
<dbReference type="PANTHER" id="PTHR44051:SF19">
    <property type="entry name" value="DISULFIDE-BOND OXIDOREDUCTASE YFCG"/>
    <property type="match status" value="1"/>
</dbReference>
<dbReference type="SFLD" id="SFLDG00358">
    <property type="entry name" value="Main_(cytGST)"/>
    <property type="match status" value="1"/>
</dbReference>
<organism evidence="6 7">
    <name type="scientific">Inquilinus limosus</name>
    <dbReference type="NCBI Taxonomy" id="171674"/>
    <lineage>
        <taxon>Bacteria</taxon>
        <taxon>Pseudomonadati</taxon>
        <taxon>Pseudomonadota</taxon>
        <taxon>Alphaproteobacteria</taxon>
        <taxon>Rhodospirillales</taxon>
        <taxon>Rhodospirillaceae</taxon>
        <taxon>Inquilinus</taxon>
    </lineage>
</organism>
<evidence type="ECO:0000313" key="6">
    <source>
        <dbReference type="EMBL" id="MBW8727513.1"/>
    </source>
</evidence>